<evidence type="ECO:0008006" key="4">
    <source>
        <dbReference type="Google" id="ProtNLM"/>
    </source>
</evidence>
<dbReference type="AlphaFoldDB" id="A0A380ZD12"/>
<dbReference type="Gene3D" id="2.60.40.10">
    <property type="entry name" value="Immunoglobulins"/>
    <property type="match status" value="1"/>
</dbReference>
<evidence type="ECO:0000313" key="3">
    <source>
        <dbReference type="Proteomes" id="UP000254424"/>
    </source>
</evidence>
<accession>A0A380ZD12</accession>
<dbReference type="STRING" id="483216.BACEGG_00066"/>
<feature type="signal peptide" evidence="1">
    <location>
        <begin position="1"/>
        <end position="21"/>
    </location>
</feature>
<evidence type="ECO:0000256" key="1">
    <source>
        <dbReference type="SAM" id="SignalP"/>
    </source>
</evidence>
<gene>
    <name evidence="2" type="ORF">NCTC11155_02150</name>
</gene>
<dbReference type="InterPro" id="IPR013783">
    <property type="entry name" value="Ig-like_fold"/>
</dbReference>
<dbReference type="Gene3D" id="2.60.40.2710">
    <property type="match status" value="1"/>
</dbReference>
<dbReference type="GeneID" id="93068914"/>
<dbReference type="Gene3D" id="2.60.40.2730">
    <property type="match status" value="1"/>
</dbReference>
<dbReference type="EMBL" id="UFSX01000002">
    <property type="protein sequence ID" value="SUV42776.1"/>
    <property type="molecule type" value="Genomic_DNA"/>
</dbReference>
<proteinExistence type="predicted"/>
<protein>
    <recommendedName>
        <fullName evidence="4">DUF4958 domain-containing protein</fullName>
    </recommendedName>
</protein>
<dbReference type="OrthoDB" id="1003436at2"/>
<evidence type="ECO:0000313" key="2">
    <source>
        <dbReference type="EMBL" id="SUV42776.1"/>
    </source>
</evidence>
<organism evidence="2 3">
    <name type="scientific">Bacteroides eggerthii</name>
    <dbReference type="NCBI Taxonomy" id="28111"/>
    <lineage>
        <taxon>Bacteria</taxon>
        <taxon>Pseudomonadati</taxon>
        <taxon>Bacteroidota</taxon>
        <taxon>Bacteroidia</taxon>
        <taxon>Bacteroidales</taxon>
        <taxon>Bacteroidaceae</taxon>
        <taxon>Bacteroides</taxon>
    </lineage>
</organism>
<reference evidence="2 3" key="1">
    <citation type="submission" date="2018-06" db="EMBL/GenBank/DDBJ databases">
        <authorList>
            <consortium name="Pathogen Informatics"/>
            <person name="Doyle S."/>
        </authorList>
    </citation>
    <scope>NUCLEOTIDE SEQUENCE [LARGE SCALE GENOMIC DNA]</scope>
    <source>
        <strain evidence="2 3">NCTC11155</strain>
    </source>
</reference>
<dbReference type="Proteomes" id="UP000254424">
    <property type="component" value="Unassembled WGS sequence"/>
</dbReference>
<dbReference type="RefSeq" id="WP_004288331.1">
    <property type="nucleotide sequence ID" value="NZ_CABKNQ010000020.1"/>
</dbReference>
<dbReference type="InterPro" id="IPR032529">
    <property type="entry name" value="BT4661-like"/>
</dbReference>
<dbReference type="Gene3D" id="2.30.30.1270">
    <property type="match status" value="1"/>
</dbReference>
<keyword evidence="1" id="KW-0732">Signal</keyword>
<dbReference type="Gene3D" id="2.60.40.2720">
    <property type="match status" value="1"/>
</dbReference>
<dbReference type="Gene3D" id="2.60.40.60">
    <property type="entry name" value="Cadherins"/>
    <property type="match status" value="1"/>
</dbReference>
<name>A0A380ZD12_9BACE</name>
<feature type="chain" id="PRO_5016888467" description="DUF4958 domain-containing protein" evidence="1">
    <location>
        <begin position="22"/>
        <end position="732"/>
    </location>
</feature>
<dbReference type="Pfam" id="PF16319">
    <property type="entry name" value="SGBP_BT4661-like"/>
    <property type="match status" value="1"/>
</dbReference>
<sequence length="732" mass="81391">MKTKLLTISRLVKLFAIVALALVHTSCDETETTDSTGFILHYYGVTDIGPSMTYTLEAPTYKGSAPYDFTITGVTLNDEACTTESFVIDAETGAINIQNTANLATGLYAISVGCYSNGKYFEFKDAIQINMLLAVPEGVTVTPAEVVVKMEDKNWWEASAQVTTDTEKHVSITGYAIAEDESKEYLKYFTISDDGIITFNPEKKDNIIPGEKYVISLKLKTKAGEHLYADAVTFNVIFKPLKLQYAPNEVRVEKNIAHESQLPTIQGSSEGRTYTIKSITPEISGFTIDAATGKISIAENTLTQIGNVYEVDVTVTNEYGTSDFPKAYIVTVVDFINPIDPETFKYEVPETYEGKGYTIPLINEFKGDEVIFDFAEDNSDIIKEQIEKNRISIDKVNGTITIAENNTLTPEDYTVKVKAANPKGEVSSSFTLTIKENPNKFTFYYGNNIGLLPEENYANQYAYDTKEDFQAAQLIPTTTLNKKKAKWEIITKKNGATDKNSTGVGATINETTGVIDFSNASFLDQDNKKPMMNIGMIVVKATCGEGDLAYSVTVPIFIRSNKVTEDGIMLDYRPFVFKVNPKTGGESVQPLITCPNQDLLRVDYRRTFRFFDINMAETGYLPENKGSIMYDVWDACYKEMNLPIGTGSKKPMSYYDTSKYINKDHLDVLLGYVKPEHKTVIINPNKWKSADGVFANGVLIGSMTCHPNGREDSNLNSGSKLNPIAIWFDENF</sequence>